<reference evidence="1" key="1">
    <citation type="submission" date="2021-05" db="EMBL/GenBank/DDBJ databases">
        <authorList>
            <person name="Pan Q."/>
            <person name="Jouanno E."/>
            <person name="Zahm M."/>
            <person name="Klopp C."/>
            <person name="Cabau C."/>
            <person name="Louis A."/>
            <person name="Berthelot C."/>
            <person name="Parey E."/>
            <person name="Roest Crollius H."/>
            <person name="Montfort J."/>
            <person name="Robinson-Rechavi M."/>
            <person name="Bouchez O."/>
            <person name="Lampietro C."/>
            <person name="Lopez Roques C."/>
            <person name="Donnadieu C."/>
            <person name="Postlethwait J."/>
            <person name="Bobe J."/>
            <person name="Dillon D."/>
            <person name="Chandos A."/>
            <person name="von Hippel F."/>
            <person name="Guiguen Y."/>
        </authorList>
    </citation>
    <scope>NUCLEOTIDE SEQUENCE</scope>
    <source>
        <strain evidence="1">YG-Jan2019</strain>
    </source>
</reference>
<protein>
    <submittedName>
        <fullName evidence="1">Uncharacterized protein</fullName>
    </submittedName>
</protein>
<organism evidence="1 2">
    <name type="scientific">Dallia pectoralis</name>
    <name type="common">Alaska blackfish</name>
    <dbReference type="NCBI Taxonomy" id="75939"/>
    <lineage>
        <taxon>Eukaryota</taxon>
        <taxon>Metazoa</taxon>
        <taxon>Chordata</taxon>
        <taxon>Craniata</taxon>
        <taxon>Vertebrata</taxon>
        <taxon>Euteleostomi</taxon>
        <taxon>Actinopterygii</taxon>
        <taxon>Neopterygii</taxon>
        <taxon>Teleostei</taxon>
        <taxon>Protacanthopterygii</taxon>
        <taxon>Esociformes</taxon>
        <taxon>Umbridae</taxon>
        <taxon>Dallia</taxon>
    </lineage>
</organism>
<keyword evidence="2" id="KW-1185">Reference proteome</keyword>
<gene>
    <name evidence="1" type="ORF">DPEC_G00079530</name>
</gene>
<evidence type="ECO:0000313" key="2">
    <source>
        <dbReference type="Proteomes" id="UP001157502"/>
    </source>
</evidence>
<accession>A0ACC2H4M6</accession>
<dbReference type="EMBL" id="CM055733">
    <property type="protein sequence ID" value="KAJ8010861.1"/>
    <property type="molecule type" value="Genomic_DNA"/>
</dbReference>
<proteinExistence type="predicted"/>
<dbReference type="Proteomes" id="UP001157502">
    <property type="component" value="Chromosome 6"/>
</dbReference>
<sequence>MHAFELKNQFPNYKTLESDSEIQETERESKVKISPQHHSFPVHMLKGLHQTGARICSRVLLKSNQVSSFKRERREGNRRRIQYRDAKWKRSKENSPHLILLYLPTALQRKKRSHGDRHAVIHAGDCSRPAVEYPTTWEQMGRGQYGHWGLPVAPQGQEKIWGRSPNRGVDPNSPHLSAMGGTSQAGHHGEQLSQQRSREEYSSSLDVSPNVANNRASDRIRAHLSFAKSNDGDRERSKSLPYSAPPTYRTTSNDRSSDTHGARPFSISPSYIDSEGSPVSSRPQTFRAHPHLTFPSKQTLLFSRIERPFHSGRPGESHMPSSPLSPCDRLDFPKSQSLPRGTTLRSTSWGKHSVLGDGGSNSMSPLSPTTTNSEFNSSAPTSLISPRPLYHSHPLNTTRDAHSTPNSPAQIVKKQKPIVSSTHTPASPLQTSKTVHNLTSLTTTQSLTRFQSPTPYIRPPPPGERRFPSSLISSLVMGRSAVQGAGRESLKPGHSEDTNRGLSQSHSPLTSTDPSGLLSQTRPRRIVEGPTIFSSLRSGSLTSPRSPPTPRTTRLQVWRTDSMYDLSGASDAAVNAEGTAPLHGSRFTFDRTEMDSVGLGTQRKTAAPLSLPDFGSYCKPRFSSAPYASLKSSRPDKTSPQGTLSTPTSPQRYPCYNHSRTRSQGGSNVFADNSEPSSEDNVEVLVYRISKVDSSPIFDSIRPAQHNWPGHTQDTQVVTEIKSNELSCPPSDTSRLSPHSQAIGRPSCLLYQRSNGGDQGDSEADISKTESFPKTVVAPLQTQSLKKGFFSQRNKRDSGASLLRTSAMPPSEEPKPGGQKGSNRMDLVLSRLRQTFRVKRPDDERRKRTTPSFCDSETSNVSDVTKVSNSDKRAEKSNKGRRKDESVSNPPNSTGNQAKFDMVEKVCNEHSQLKRFKDNNESKNSDQPGIDLHQIESHKDQNITDSENQTYPSEISPTRRQFEDYKREHVRRARNQAPQIEISPTRCPNWDPSCSATLGYRRSSASPRNSSVFQSSPEDPDNDNVFHSPRLLQRSKTTSLCVPRDRGFGSCADLKYGLEAGRSISVSAVMSNRRSGPGRISTGPRVFSLSDLTDPTLTYKDDWKMSTSYSKTDHRTTSDSQTPGSNSKSRHVSWSSEVISPSPTRSGHMLNPSSSENSPFTWDLAGPPTPPPSPPGTPAFKHTYRSLSSSLGSPSPSDRRASPDSLSPRGHLPSRGYISSLAAFNELDGGSDRDSDSTTDDEYYLAGDGVKASVLTWTQEKKKIKYPMESSASSSCRMENPLAGDDQVELDGQQQIYHGAARVIQRTWRRHMDIGVFRYFKNLVKFCSLGDPRHLLKTVNPNEADILDAAAGVHVRFRLGGTSFPPYIYYKIYTHRPIVDICASSPKDYTHAGQKRPTAGQTHNQQPLVQDYQAGWYRRVENNGWRRLSGKTALQGDIITLETNGKKASFHHSKLHRRQDVERRKKRRKIEWLKQMYDLGCLIANTEHSETAVLVEKSARGMMDAVEKLGTAHILEWEVDELLEWTNALNFDEYIHEWKNVGTSKSSESCKANRLVPSTLEPMGTFSGLGSDDRQVGTYSAVIHPLVSSLVKSEHCKVNLSD</sequence>
<name>A0ACC2H4M6_DALPE</name>
<comment type="caution">
    <text evidence="1">The sequence shown here is derived from an EMBL/GenBank/DDBJ whole genome shotgun (WGS) entry which is preliminary data.</text>
</comment>
<evidence type="ECO:0000313" key="1">
    <source>
        <dbReference type="EMBL" id="KAJ8010861.1"/>
    </source>
</evidence>